<dbReference type="InterPro" id="IPR032466">
    <property type="entry name" value="Metal_Hydrolase"/>
</dbReference>
<feature type="domain" description="Radical SAM core" evidence="6">
    <location>
        <begin position="262"/>
        <end position="455"/>
    </location>
</feature>
<evidence type="ECO:0000256" key="2">
    <source>
        <dbReference type="ARBA" id="ARBA00022723"/>
    </source>
</evidence>
<keyword evidence="3" id="KW-0378">Hydrolase</keyword>
<dbReference type="AlphaFoldDB" id="A0A399FYD5"/>
<dbReference type="Gene3D" id="3.20.20.70">
    <property type="entry name" value="Aldolase class I"/>
    <property type="match status" value="1"/>
</dbReference>
<dbReference type="GO" id="GO:0004527">
    <property type="term" value="F:exonuclease activity"/>
    <property type="evidence" value="ECO:0007669"/>
    <property type="project" value="UniProtKB-KW"/>
</dbReference>
<dbReference type="GO" id="GO:0004536">
    <property type="term" value="F:DNA nuclease activity"/>
    <property type="evidence" value="ECO:0007669"/>
    <property type="project" value="InterPro"/>
</dbReference>
<evidence type="ECO:0000313" key="7">
    <source>
        <dbReference type="EMBL" id="RII00203.1"/>
    </source>
</evidence>
<dbReference type="PANTHER" id="PTHR46124:SF2">
    <property type="entry name" value="D-AMINOACYL-TRNA DEACYLASE"/>
    <property type="match status" value="1"/>
</dbReference>
<reference evidence="7 8" key="1">
    <citation type="submission" date="2018-08" db="EMBL/GenBank/DDBJ databases">
        <title>Draft genome of candidate division NPL-UPA2 bacterium Unc8 that adapted to ultra-basic serpentinizing groundwater.</title>
        <authorList>
            <person name="Ishii S."/>
            <person name="Suzuki S."/>
            <person name="Nealson K.H."/>
        </authorList>
    </citation>
    <scope>NUCLEOTIDE SEQUENCE [LARGE SCALE GENOMIC DNA]</scope>
    <source>
        <strain evidence="7">Unc8</strain>
    </source>
</reference>
<dbReference type="SUPFAM" id="SSF51556">
    <property type="entry name" value="Metallo-dependent hydrolases"/>
    <property type="match status" value="1"/>
</dbReference>
<dbReference type="NCBIfam" id="TIGR00010">
    <property type="entry name" value="YchF/TatD family DNA exonuclease"/>
    <property type="match status" value="1"/>
</dbReference>
<dbReference type="SUPFAM" id="SSF102114">
    <property type="entry name" value="Radical SAM enzymes"/>
    <property type="match status" value="1"/>
</dbReference>
<dbReference type="InterPro" id="IPR001130">
    <property type="entry name" value="TatD-like"/>
</dbReference>
<dbReference type="GO" id="GO:0051536">
    <property type="term" value="F:iron-sulfur cluster binding"/>
    <property type="evidence" value="ECO:0007669"/>
    <property type="project" value="UniProtKB-KW"/>
</dbReference>
<dbReference type="CDD" id="cd01310">
    <property type="entry name" value="TatD_DNAse"/>
    <property type="match status" value="1"/>
</dbReference>
<evidence type="ECO:0000313" key="8">
    <source>
        <dbReference type="Proteomes" id="UP000266287"/>
    </source>
</evidence>
<dbReference type="PROSITE" id="PS01091">
    <property type="entry name" value="TATD_3"/>
    <property type="match status" value="1"/>
</dbReference>
<accession>A0A399FYD5</accession>
<dbReference type="Pfam" id="PF01026">
    <property type="entry name" value="TatD_DNase"/>
    <property type="match status" value="1"/>
</dbReference>
<dbReference type="Gene3D" id="3.20.20.140">
    <property type="entry name" value="Metal-dependent hydrolases"/>
    <property type="match status" value="1"/>
</dbReference>
<comment type="caution">
    <text evidence="7">The sequence shown here is derived from an EMBL/GenBank/DDBJ whole genome shotgun (WGS) entry which is preliminary data.</text>
</comment>
<dbReference type="GO" id="GO:0046872">
    <property type="term" value="F:metal ion binding"/>
    <property type="evidence" value="ECO:0007669"/>
    <property type="project" value="UniProtKB-KW"/>
</dbReference>
<evidence type="ECO:0000256" key="4">
    <source>
        <dbReference type="ARBA" id="ARBA00023004"/>
    </source>
</evidence>
<keyword evidence="5" id="KW-0411">Iron-sulfur</keyword>
<dbReference type="InterPro" id="IPR058240">
    <property type="entry name" value="rSAM_sf"/>
</dbReference>
<keyword evidence="7" id="KW-0269">Exonuclease</keyword>
<keyword evidence="4" id="KW-0408">Iron</keyword>
<evidence type="ECO:0000256" key="1">
    <source>
        <dbReference type="ARBA" id="ARBA00022691"/>
    </source>
</evidence>
<dbReference type="InterPro" id="IPR007197">
    <property type="entry name" value="rSAM"/>
</dbReference>
<dbReference type="PROSITE" id="PS01137">
    <property type="entry name" value="TATD_1"/>
    <property type="match status" value="1"/>
</dbReference>
<dbReference type="InterPro" id="IPR023821">
    <property type="entry name" value="rSAM_TatD-assoc"/>
</dbReference>
<evidence type="ECO:0000259" key="6">
    <source>
        <dbReference type="PROSITE" id="PS51918"/>
    </source>
</evidence>
<keyword evidence="1" id="KW-0949">S-adenosyl-L-methionine</keyword>
<dbReference type="PROSITE" id="PS51918">
    <property type="entry name" value="RADICAL_SAM"/>
    <property type="match status" value="1"/>
</dbReference>
<gene>
    <name evidence="7" type="ORF">B9J77_03505</name>
</gene>
<keyword evidence="2" id="KW-0479">Metal-binding</keyword>
<dbReference type="PROSITE" id="PS01090">
    <property type="entry name" value="TATD_2"/>
    <property type="match status" value="1"/>
</dbReference>
<sequence length="455" mass="51518">MFIDTHCHLDFDQFSADREKVIARAREENIKAIINVGTSLEGSRRSIQLAEKHALVYAAVGIHPHEAERFPAESWEKIERLVQEDKVVAVGETGLDYFRNYSSHTSQKELFRKQIKLAIEADLPLIVHSREADDETLGILREEGACRGVLHCFSSTREVAADCLQLGFYISIAGQVTYPAAKQLREVILRIPTNRLLIETDAPFLTPEQLRGGRNEPALIKYTAAELAQLYGLSLGDIARVTTLNAQQLFGIGKKQSGKIAYPIRDSLYLNITNRCTNNCVFCVRRITDFVCGHNLKLSHEPTQDEIIQSITNSASYKEVVFCGYGEPLIRLDEVLYVSRYLRERNIPVRIVTNGHGNLIHRRNIVPELAWMVSAISISLNAENKEKYLSICCPQSGEGTYEEVRKFILECKKYISRVEVTALDMDGVSITECERIARDELGVEFRERRYNHPGS</sequence>
<organism evidence="7 8">
    <name type="scientific">candidate division NPL-UPA2 bacterium Unc8</name>
    <dbReference type="NCBI Taxonomy" id="1980939"/>
    <lineage>
        <taxon>Bacteria</taxon>
    </lineage>
</organism>
<dbReference type="NCBIfam" id="TIGR04038">
    <property type="entry name" value="tatD_link_rSAM"/>
    <property type="match status" value="1"/>
</dbReference>
<evidence type="ECO:0000256" key="5">
    <source>
        <dbReference type="ARBA" id="ARBA00023014"/>
    </source>
</evidence>
<dbReference type="SFLD" id="SFLDS00029">
    <property type="entry name" value="Radical_SAM"/>
    <property type="match status" value="1"/>
</dbReference>
<dbReference type="SFLD" id="SFLDG01111">
    <property type="entry name" value="Uncharacterised_Radical_SAM_Su"/>
    <property type="match status" value="1"/>
</dbReference>
<dbReference type="CDD" id="cd01335">
    <property type="entry name" value="Radical_SAM"/>
    <property type="match status" value="1"/>
</dbReference>
<dbReference type="InterPro" id="IPR013785">
    <property type="entry name" value="Aldolase_TIM"/>
</dbReference>
<proteinExistence type="predicted"/>
<name>A0A399FYD5_UNCN2</name>
<dbReference type="GO" id="GO:0005829">
    <property type="term" value="C:cytosol"/>
    <property type="evidence" value="ECO:0007669"/>
    <property type="project" value="TreeGrafter"/>
</dbReference>
<dbReference type="FunFam" id="3.20.20.140:FF:000005">
    <property type="entry name" value="TatD family hydrolase"/>
    <property type="match status" value="1"/>
</dbReference>
<keyword evidence="7" id="KW-0540">Nuclease</keyword>
<dbReference type="InterPro" id="IPR015991">
    <property type="entry name" value="TatD/YcfH-like"/>
</dbReference>
<dbReference type="InterPro" id="IPR018228">
    <property type="entry name" value="DNase_TatD-rel_CS"/>
</dbReference>
<evidence type="ECO:0000256" key="3">
    <source>
        <dbReference type="ARBA" id="ARBA00022801"/>
    </source>
</evidence>
<protein>
    <submittedName>
        <fullName evidence="7">YchF/TatD family DNA exonuclease</fullName>
    </submittedName>
</protein>
<dbReference type="PANTHER" id="PTHR46124">
    <property type="entry name" value="D-AMINOACYL-TRNA DEACYLASE"/>
    <property type="match status" value="1"/>
</dbReference>
<dbReference type="EMBL" id="NDHY01000006">
    <property type="protein sequence ID" value="RII00203.1"/>
    <property type="molecule type" value="Genomic_DNA"/>
</dbReference>
<dbReference type="Pfam" id="PF04055">
    <property type="entry name" value="Radical_SAM"/>
    <property type="match status" value="1"/>
</dbReference>
<dbReference type="Proteomes" id="UP000266287">
    <property type="component" value="Unassembled WGS sequence"/>
</dbReference>